<dbReference type="AlphaFoldDB" id="A0A176VYP6"/>
<feature type="compositionally biased region" description="Basic and acidic residues" evidence="1">
    <location>
        <begin position="66"/>
        <end position="80"/>
    </location>
</feature>
<feature type="compositionally biased region" description="Polar residues" evidence="1">
    <location>
        <begin position="127"/>
        <end position="139"/>
    </location>
</feature>
<dbReference type="EMBL" id="LVLJ01002329">
    <property type="protein sequence ID" value="OAE25491.1"/>
    <property type="molecule type" value="Genomic_DNA"/>
</dbReference>
<sequence>MEGLAQQKSGLPISLDRLGNATVISIGSQRERERDEDCSRSAHGPRINYVREGAKNGPIFAPQARFAKDKGREGKGREGRGVNWLACMHSQREKNADAALVLRRQRQQQQQQQERHRHRQQRRGRSCGSSSADQRSSAGWSWKGEGRRRRRKRKRKARQSSGGEKMMSA</sequence>
<evidence type="ECO:0000313" key="3">
    <source>
        <dbReference type="Proteomes" id="UP000077202"/>
    </source>
</evidence>
<accession>A0A176VYP6</accession>
<feature type="compositionally biased region" description="Basic residues" evidence="1">
    <location>
        <begin position="115"/>
        <end position="125"/>
    </location>
</feature>
<feature type="compositionally biased region" description="Basic residues" evidence="1">
    <location>
        <begin position="146"/>
        <end position="158"/>
    </location>
</feature>
<protein>
    <submittedName>
        <fullName evidence="2">Uncharacterized protein</fullName>
    </submittedName>
</protein>
<feature type="compositionally biased region" description="Basic and acidic residues" evidence="1">
    <location>
        <begin position="29"/>
        <end position="40"/>
    </location>
</feature>
<evidence type="ECO:0000256" key="1">
    <source>
        <dbReference type="SAM" id="MobiDB-lite"/>
    </source>
</evidence>
<reference evidence="2" key="1">
    <citation type="submission" date="2016-03" db="EMBL/GenBank/DDBJ databases">
        <title>Mechanisms controlling the formation of the plant cell surface in tip-growing cells are functionally conserved among land plants.</title>
        <authorList>
            <person name="Honkanen S."/>
            <person name="Jones V.A."/>
            <person name="Morieri G."/>
            <person name="Champion C."/>
            <person name="Hetherington A.J."/>
            <person name="Kelly S."/>
            <person name="Saint-Marcoux D."/>
            <person name="Proust H."/>
            <person name="Prescott H."/>
            <person name="Dolan L."/>
        </authorList>
    </citation>
    <scope>NUCLEOTIDE SEQUENCE [LARGE SCALE GENOMIC DNA]</scope>
    <source>
        <tissue evidence="2">Whole gametophyte</tissue>
    </source>
</reference>
<keyword evidence="3" id="KW-1185">Reference proteome</keyword>
<organism evidence="2 3">
    <name type="scientific">Marchantia polymorpha subsp. ruderalis</name>
    <dbReference type="NCBI Taxonomy" id="1480154"/>
    <lineage>
        <taxon>Eukaryota</taxon>
        <taxon>Viridiplantae</taxon>
        <taxon>Streptophyta</taxon>
        <taxon>Embryophyta</taxon>
        <taxon>Marchantiophyta</taxon>
        <taxon>Marchantiopsida</taxon>
        <taxon>Marchantiidae</taxon>
        <taxon>Marchantiales</taxon>
        <taxon>Marchantiaceae</taxon>
        <taxon>Marchantia</taxon>
    </lineage>
</organism>
<proteinExistence type="predicted"/>
<evidence type="ECO:0000313" key="2">
    <source>
        <dbReference type="EMBL" id="OAE25491.1"/>
    </source>
</evidence>
<feature type="region of interest" description="Disordered" evidence="1">
    <location>
        <begin position="103"/>
        <end position="169"/>
    </location>
</feature>
<comment type="caution">
    <text evidence="2">The sequence shown here is derived from an EMBL/GenBank/DDBJ whole genome shotgun (WGS) entry which is preliminary data.</text>
</comment>
<name>A0A176VYP6_MARPO</name>
<dbReference type="Proteomes" id="UP000077202">
    <property type="component" value="Unassembled WGS sequence"/>
</dbReference>
<feature type="region of interest" description="Disordered" evidence="1">
    <location>
        <begin position="24"/>
        <end position="82"/>
    </location>
</feature>
<gene>
    <name evidence="2" type="ORF">AXG93_1543s1060</name>
</gene>